<reference evidence="1 2" key="1">
    <citation type="submission" date="2018-08" db="EMBL/GenBank/DDBJ databases">
        <title>A genome reference for cultivated species of the human gut microbiota.</title>
        <authorList>
            <person name="Zou Y."/>
            <person name="Xue W."/>
            <person name="Luo G."/>
        </authorList>
    </citation>
    <scope>NUCLEOTIDE SEQUENCE [LARGE SCALE GENOMIC DNA]</scope>
    <source>
        <strain evidence="1 2">AF16-14</strain>
    </source>
</reference>
<dbReference type="AlphaFoldDB" id="A0A412TNQ4"/>
<protein>
    <submittedName>
        <fullName evidence="1">Uncharacterized protein</fullName>
    </submittedName>
</protein>
<dbReference type="EMBL" id="QRYC01000017">
    <property type="protein sequence ID" value="RGU55458.1"/>
    <property type="molecule type" value="Genomic_DNA"/>
</dbReference>
<dbReference type="Proteomes" id="UP000284243">
    <property type="component" value="Unassembled WGS sequence"/>
</dbReference>
<gene>
    <name evidence="1" type="ORF">DWW57_12055</name>
</gene>
<comment type="caution">
    <text evidence="1">The sequence shown here is derived from an EMBL/GenBank/DDBJ whole genome shotgun (WGS) entry which is preliminary data.</text>
</comment>
<proteinExistence type="predicted"/>
<accession>A0A412TNQ4</accession>
<evidence type="ECO:0000313" key="1">
    <source>
        <dbReference type="EMBL" id="RGU55458.1"/>
    </source>
</evidence>
<name>A0A412TNQ4_9BACT</name>
<evidence type="ECO:0000313" key="2">
    <source>
        <dbReference type="Proteomes" id="UP000284243"/>
    </source>
</evidence>
<sequence length="95" mass="11377">MTPWVKLLPEQPDETPEFDKNVQTTSGRGKVIFRLKNPQIVDCIRTVPRDADNIIHPNENYSLFYWKQGWKLYKHQTSQYNYLEFKQLLKTDYIG</sequence>
<organism evidence="1 2">
    <name type="scientific">Odoribacter splanchnicus</name>
    <dbReference type="NCBI Taxonomy" id="28118"/>
    <lineage>
        <taxon>Bacteria</taxon>
        <taxon>Pseudomonadati</taxon>
        <taxon>Bacteroidota</taxon>
        <taxon>Bacteroidia</taxon>
        <taxon>Bacteroidales</taxon>
        <taxon>Odoribacteraceae</taxon>
        <taxon>Odoribacter</taxon>
    </lineage>
</organism>